<proteinExistence type="predicted"/>
<evidence type="ECO:0000313" key="1">
    <source>
        <dbReference type="EMBL" id="CAE0328501.1"/>
    </source>
</evidence>
<gene>
    <name evidence="1" type="ORF">SINC0208_LOCUS9129</name>
</gene>
<sequence>MLGRVQVQNDKPRQVDEDALRFGSRAQANLLPEHLCVERSCFFLDVMQDKVEFLLDGVWDEGLNQLVRGQVLLLAVLQNVSKASASVVRLQLIGDGPKLWEVANSGEDSEHFPTKLEAHLLILTPDLAANLDLRISDLAMRAMVELARKPQHFEENETWEVVHIKQLPRGRLLLQQPGIGLADFLEEDFGEAPEQGE</sequence>
<organism evidence="1">
    <name type="scientific">Strombidium inclinatum</name>
    <dbReference type="NCBI Taxonomy" id="197538"/>
    <lineage>
        <taxon>Eukaryota</taxon>
        <taxon>Sar</taxon>
        <taxon>Alveolata</taxon>
        <taxon>Ciliophora</taxon>
        <taxon>Intramacronucleata</taxon>
        <taxon>Spirotrichea</taxon>
        <taxon>Oligotrichia</taxon>
        <taxon>Strombidiidae</taxon>
        <taxon>Strombidium</taxon>
    </lineage>
</organism>
<protein>
    <submittedName>
        <fullName evidence="1">Uncharacterized protein</fullName>
    </submittedName>
</protein>
<accession>A0A7S3INJ5</accession>
<dbReference type="EMBL" id="HBIH01022776">
    <property type="protein sequence ID" value="CAE0328501.1"/>
    <property type="molecule type" value="Transcribed_RNA"/>
</dbReference>
<reference evidence="1" key="1">
    <citation type="submission" date="2021-01" db="EMBL/GenBank/DDBJ databases">
        <authorList>
            <person name="Corre E."/>
            <person name="Pelletier E."/>
            <person name="Niang G."/>
            <person name="Scheremetjew M."/>
            <person name="Finn R."/>
            <person name="Kale V."/>
            <person name="Holt S."/>
            <person name="Cochrane G."/>
            <person name="Meng A."/>
            <person name="Brown T."/>
            <person name="Cohen L."/>
        </authorList>
    </citation>
    <scope>NUCLEOTIDE SEQUENCE</scope>
    <source>
        <strain evidence="1">S3</strain>
    </source>
</reference>
<dbReference type="AlphaFoldDB" id="A0A7S3INJ5"/>
<name>A0A7S3INJ5_9SPIT</name>